<feature type="repeat" description="WD" evidence="4">
    <location>
        <begin position="101"/>
        <end position="142"/>
    </location>
</feature>
<dbReference type="InterPro" id="IPR050505">
    <property type="entry name" value="WDR55/POC1"/>
</dbReference>
<dbReference type="InterPro" id="IPR019775">
    <property type="entry name" value="WD40_repeat_CS"/>
</dbReference>
<dbReference type="PROSITE" id="PS50294">
    <property type="entry name" value="WD_REPEATS_REGION"/>
    <property type="match status" value="6"/>
</dbReference>
<name>A0AAW2IAF4_9NEOP</name>
<dbReference type="Gene3D" id="2.130.10.10">
    <property type="entry name" value="YVTN repeat-like/Quinoprotein amine dehydrogenase"/>
    <property type="match status" value="3"/>
</dbReference>
<evidence type="ECO:0000256" key="3">
    <source>
        <dbReference type="ARBA" id="ARBA00037984"/>
    </source>
</evidence>
<gene>
    <name evidence="6" type="ORF">PYX00_000577</name>
</gene>
<comment type="similarity">
    <text evidence="3">Belongs to the WD repeat POC1 family.</text>
</comment>
<reference evidence="6" key="1">
    <citation type="journal article" date="2024" name="Gigascience">
        <title>Chromosome-level genome of the poultry shaft louse Menopon gallinae provides insight into the host-switching and adaptive evolution of parasitic lice.</title>
        <authorList>
            <person name="Xu Y."/>
            <person name="Ma L."/>
            <person name="Liu S."/>
            <person name="Liang Y."/>
            <person name="Liu Q."/>
            <person name="He Z."/>
            <person name="Tian L."/>
            <person name="Duan Y."/>
            <person name="Cai W."/>
            <person name="Li H."/>
            <person name="Song F."/>
        </authorList>
    </citation>
    <scope>NUCLEOTIDE SEQUENCE</scope>
    <source>
        <strain evidence="6">Cailab_2023a</strain>
    </source>
</reference>
<evidence type="ECO:0000256" key="2">
    <source>
        <dbReference type="ARBA" id="ARBA00022737"/>
    </source>
</evidence>
<evidence type="ECO:0000256" key="5">
    <source>
        <dbReference type="SAM" id="MobiDB-lite"/>
    </source>
</evidence>
<dbReference type="PANTHER" id="PTHR44019:SF8">
    <property type="entry name" value="POC1 CENTRIOLAR PROTEIN HOMOLOG"/>
    <property type="match status" value="1"/>
</dbReference>
<dbReference type="EMBL" id="JARGDH010000001">
    <property type="protein sequence ID" value="KAL0278896.1"/>
    <property type="molecule type" value="Genomic_DNA"/>
</dbReference>
<dbReference type="GO" id="GO:0005814">
    <property type="term" value="C:centriole"/>
    <property type="evidence" value="ECO:0007669"/>
    <property type="project" value="TreeGrafter"/>
</dbReference>
<dbReference type="AlphaFoldDB" id="A0AAW2IAF4"/>
<feature type="region of interest" description="Disordered" evidence="5">
    <location>
        <begin position="348"/>
        <end position="371"/>
    </location>
</feature>
<dbReference type="InterPro" id="IPR001680">
    <property type="entry name" value="WD40_rpt"/>
</dbReference>
<sequence length="412" mass="46117">MKTTKKVLTDPTLEKHLHGHKSQVTGLCFDQQTKQLVSGSHDHCLMVWNLKDKMRAFKFIGHSDVVSDVCFSPVGQLLASSSFDRTVRIWAPTLGGSSGEIKAHTKAVQSVHFSYDGLTLLTASNDKTVKEWSVQRKSFLSTFTGHTNWVLSARFSNDAKTVVTASDDRTIKYFDRRARQCIHTFLENKVPQKAIYHPSDTCIAAAFTEKTIKLYDLRILKQLQLYKCHEDDVLSIDFHPNGNYLLSASRDGSTKIIDLLEGRTLYTLEGNRGPLTAIATSPDGTYFANGGQDGQILLWRANFEEIVCDEDETIKSPGEENLTDTTIGSKSEPSLEVTDCLLPEKNETLETNENVETPTLNGDNNEEKSCDKDSTCCSRMDAILDILHKMRAQISSMDERCKRLESLYLNSG</sequence>
<evidence type="ECO:0000256" key="1">
    <source>
        <dbReference type="ARBA" id="ARBA00022574"/>
    </source>
</evidence>
<dbReference type="InterPro" id="IPR036322">
    <property type="entry name" value="WD40_repeat_dom_sf"/>
</dbReference>
<feature type="repeat" description="WD" evidence="4">
    <location>
        <begin position="226"/>
        <end position="267"/>
    </location>
</feature>
<keyword evidence="2" id="KW-0677">Repeat</keyword>
<dbReference type="SUPFAM" id="SSF50978">
    <property type="entry name" value="WD40 repeat-like"/>
    <property type="match status" value="1"/>
</dbReference>
<dbReference type="PROSITE" id="PS50082">
    <property type="entry name" value="WD_REPEATS_2"/>
    <property type="match status" value="6"/>
</dbReference>
<dbReference type="PROSITE" id="PS00678">
    <property type="entry name" value="WD_REPEATS_1"/>
    <property type="match status" value="1"/>
</dbReference>
<evidence type="ECO:0000313" key="6">
    <source>
        <dbReference type="EMBL" id="KAL0278896.1"/>
    </source>
</evidence>
<dbReference type="Pfam" id="PF00400">
    <property type="entry name" value="WD40"/>
    <property type="match status" value="6"/>
</dbReference>
<dbReference type="GO" id="GO:0036064">
    <property type="term" value="C:ciliary basal body"/>
    <property type="evidence" value="ECO:0007669"/>
    <property type="project" value="TreeGrafter"/>
</dbReference>
<dbReference type="GO" id="GO:0060271">
    <property type="term" value="P:cilium assembly"/>
    <property type="evidence" value="ECO:0007669"/>
    <property type="project" value="TreeGrafter"/>
</dbReference>
<accession>A0AAW2IAF4</accession>
<proteinExistence type="inferred from homology"/>
<feature type="repeat" description="WD" evidence="4">
    <location>
        <begin position="17"/>
        <end position="58"/>
    </location>
</feature>
<dbReference type="InterPro" id="IPR015943">
    <property type="entry name" value="WD40/YVTN_repeat-like_dom_sf"/>
</dbReference>
<comment type="caution">
    <text evidence="6">The sequence shown here is derived from an EMBL/GenBank/DDBJ whole genome shotgun (WGS) entry which is preliminary data.</text>
</comment>
<feature type="repeat" description="WD" evidence="4">
    <location>
        <begin position="268"/>
        <end position="299"/>
    </location>
</feature>
<organism evidence="6">
    <name type="scientific">Menopon gallinae</name>
    <name type="common">poultry shaft louse</name>
    <dbReference type="NCBI Taxonomy" id="328185"/>
    <lineage>
        <taxon>Eukaryota</taxon>
        <taxon>Metazoa</taxon>
        <taxon>Ecdysozoa</taxon>
        <taxon>Arthropoda</taxon>
        <taxon>Hexapoda</taxon>
        <taxon>Insecta</taxon>
        <taxon>Pterygota</taxon>
        <taxon>Neoptera</taxon>
        <taxon>Paraneoptera</taxon>
        <taxon>Psocodea</taxon>
        <taxon>Troctomorpha</taxon>
        <taxon>Phthiraptera</taxon>
        <taxon>Amblycera</taxon>
        <taxon>Menoponidae</taxon>
        <taxon>Menopon</taxon>
    </lineage>
</organism>
<feature type="repeat" description="WD" evidence="4">
    <location>
        <begin position="59"/>
        <end position="90"/>
    </location>
</feature>
<feature type="repeat" description="WD" evidence="4">
    <location>
        <begin position="143"/>
        <end position="184"/>
    </location>
</feature>
<dbReference type="SMART" id="SM00320">
    <property type="entry name" value="WD40"/>
    <property type="match status" value="7"/>
</dbReference>
<dbReference type="InterPro" id="IPR020472">
    <property type="entry name" value="WD40_PAC1"/>
</dbReference>
<keyword evidence="1 4" id="KW-0853">WD repeat</keyword>
<protein>
    <submittedName>
        <fullName evidence="6">Uncharacterized protein</fullName>
    </submittedName>
</protein>
<dbReference type="CDD" id="cd00200">
    <property type="entry name" value="WD40"/>
    <property type="match status" value="1"/>
</dbReference>
<feature type="compositionally biased region" description="Low complexity" evidence="5">
    <location>
        <begin position="349"/>
        <end position="361"/>
    </location>
</feature>
<dbReference type="PANTHER" id="PTHR44019">
    <property type="entry name" value="WD REPEAT-CONTAINING PROTEIN 55"/>
    <property type="match status" value="1"/>
</dbReference>
<dbReference type="PRINTS" id="PR00320">
    <property type="entry name" value="GPROTEINBRPT"/>
</dbReference>
<evidence type="ECO:0000256" key="4">
    <source>
        <dbReference type="PROSITE-ProRule" id="PRU00221"/>
    </source>
</evidence>